<dbReference type="Proteomes" id="UP000000749">
    <property type="component" value="Chromosome"/>
</dbReference>
<protein>
    <submittedName>
        <fullName evidence="1">Uncharacterized protein</fullName>
    </submittedName>
</protein>
<dbReference type="EMBL" id="CU928164">
    <property type="protein sequence ID" value="CAR16911.1"/>
    <property type="molecule type" value="Genomic_DNA"/>
</dbReference>
<dbReference type="STRING" id="585057.ECIAI39_0774"/>
<name>A0A0H3MEM8_ECO7I</name>
<evidence type="ECO:0000313" key="1">
    <source>
        <dbReference type="EMBL" id="CAR16911.1"/>
    </source>
</evidence>
<dbReference type="HOGENOM" id="CLU_219999_0_0_6"/>
<evidence type="ECO:0000313" key="2">
    <source>
        <dbReference type="Proteomes" id="UP000000749"/>
    </source>
</evidence>
<reference evidence="2" key="1">
    <citation type="journal article" date="2009" name="PLoS Genet.">
        <title>Organised genome dynamics in the Escherichia coli species results in highly diverse adaptive paths.</title>
        <authorList>
            <person name="Touchon M."/>
            <person name="Hoede C."/>
            <person name="Tenaillon O."/>
            <person name="Barbe V."/>
            <person name="Baeriswyl S."/>
            <person name="Bidet P."/>
            <person name="Bingen E."/>
            <person name="Bonacorsi S."/>
            <person name="Bouchier C."/>
            <person name="Bouvet O."/>
            <person name="Calteau A."/>
            <person name="Chiapello H."/>
            <person name="Clermont O."/>
            <person name="Cruveiller S."/>
            <person name="Danchin A."/>
            <person name="Diard M."/>
            <person name="Dossat C."/>
            <person name="Karoui M.E."/>
            <person name="Frapy E."/>
            <person name="Garry L."/>
            <person name="Ghigo J.M."/>
            <person name="Gilles A.M."/>
            <person name="Johnson J."/>
            <person name="Le Bouguenec C."/>
            <person name="Lescat M."/>
            <person name="Mangenot S."/>
            <person name="Martinez-Jehanne V."/>
            <person name="Matic I."/>
            <person name="Nassif X."/>
            <person name="Oztas S."/>
            <person name="Petit M.A."/>
            <person name="Pichon C."/>
            <person name="Rouy Z."/>
            <person name="Ruf C.S."/>
            <person name="Schneider D."/>
            <person name="Tourret J."/>
            <person name="Vacherie B."/>
            <person name="Vallenet D."/>
            <person name="Medigue C."/>
            <person name="Rocha E.P.C."/>
            <person name="Denamur E."/>
        </authorList>
    </citation>
    <scope>NUCLEOTIDE SEQUENCE [LARGE SCALE GENOMIC DNA]</scope>
    <source>
        <strain evidence="2">IAI39 / ExPEC</strain>
    </source>
</reference>
<gene>
    <name evidence="1" type="ordered locus">ECIAI39_0774</name>
</gene>
<dbReference type="KEGG" id="ect:ECIAI39_0774"/>
<organism evidence="1 2">
    <name type="scientific">Escherichia coli O7:K1 (strain IAI39 / ExPEC)</name>
    <dbReference type="NCBI Taxonomy" id="585057"/>
    <lineage>
        <taxon>Bacteria</taxon>
        <taxon>Pseudomonadati</taxon>
        <taxon>Pseudomonadota</taxon>
        <taxon>Gammaproteobacteria</taxon>
        <taxon>Enterobacterales</taxon>
        <taxon>Enterobacteriaceae</taxon>
        <taxon>Escherichia</taxon>
    </lineage>
</organism>
<accession>A0A0H3MEM8</accession>
<dbReference type="AlphaFoldDB" id="A0A0H3MEM8"/>
<sequence length="47" mass="5515">MQFELLLITFADIHKQILGKSGINMLLHKVFVHHLEKYYEICDSILA</sequence>
<proteinExistence type="predicted"/>